<dbReference type="PANTHER" id="PTHR34704">
    <property type="entry name" value="ATPASE"/>
    <property type="match status" value="1"/>
</dbReference>
<dbReference type="Proteomes" id="UP000187506">
    <property type="component" value="Chromosome"/>
</dbReference>
<dbReference type="KEGG" id="lvn:BWR22_06170"/>
<proteinExistence type="predicted"/>
<dbReference type="InterPro" id="IPR027417">
    <property type="entry name" value="P-loop_NTPase"/>
</dbReference>
<feature type="domain" description="ATPase" evidence="1">
    <location>
        <begin position="6"/>
        <end position="213"/>
    </location>
</feature>
<accession>A0AAC9LK66</accession>
<sequence length="476" mass="54626">MKIIGRKDERKTMQAMQRDTKAHMLAIIGRRRVGKTFLIREVYKNDKVFEMTGLKDANLHDQLMNFTIQMNLYFKAEKPYTKPESWLMAFSELSAAVSNSSLKKPVVFLDELPWIASKRSGFMEALAHWWNNWASQQNIVVVVCGSAASWMLQHVVNAKGGLHNRITKLITLMPFTLHETEAFLKEKNIVMSHYQIIQLYLALGGIPHYLDQVEKGKSAAQNINDLCFKKDGFLTTEFNNLYPALFDNAGSHIKIVKALASKASGLNRQSILKLTKLSDGGYFTNILNELEASGFISTFEPLEKSKKDTLFRLTDEYSLFYLTFMVGQNKLNKSDWLRVSETQPYKIWCGYAFENLCIKHIENIKAALGILGVETKVNSFLHRKDANYPKGFQIDMLIDRKDNIINICEMKFYADEFAITKDYAQKLRTKREGLKTVTKSKKMVHITFISAYGVLENTHKMDLVENDFTTSIFFDS</sequence>
<dbReference type="AlphaFoldDB" id="A0AAC9LK66"/>
<dbReference type="RefSeq" id="WP_076732658.1">
    <property type="nucleotide sequence ID" value="NZ_CP019352.1"/>
</dbReference>
<dbReference type="Pfam" id="PF01637">
    <property type="entry name" value="ATPase_2"/>
    <property type="match status" value="1"/>
</dbReference>
<dbReference type="InterPro" id="IPR011579">
    <property type="entry name" value="ATPase_dom"/>
</dbReference>
<gene>
    <name evidence="2" type="ORF">BWR22_06170</name>
</gene>
<evidence type="ECO:0000313" key="3">
    <source>
        <dbReference type="Proteomes" id="UP000187506"/>
    </source>
</evidence>
<evidence type="ECO:0000313" key="2">
    <source>
        <dbReference type="EMBL" id="APX99909.1"/>
    </source>
</evidence>
<organism evidence="2 3">
    <name type="scientific">Lacinutrix venerupis</name>
    <dbReference type="NCBI Taxonomy" id="1486034"/>
    <lineage>
        <taxon>Bacteria</taxon>
        <taxon>Pseudomonadati</taxon>
        <taxon>Bacteroidota</taxon>
        <taxon>Flavobacteriia</taxon>
        <taxon>Flavobacteriales</taxon>
        <taxon>Flavobacteriaceae</taxon>
        <taxon>Lacinutrix</taxon>
    </lineage>
</organism>
<dbReference type="EMBL" id="CP019352">
    <property type="protein sequence ID" value="APX99909.1"/>
    <property type="molecule type" value="Genomic_DNA"/>
</dbReference>
<dbReference type="GO" id="GO:0005524">
    <property type="term" value="F:ATP binding"/>
    <property type="evidence" value="ECO:0007669"/>
    <property type="project" value="InterPro"/>
</dbReference>
<reference evidence="2 3" key="1">
    <citation type="submission" date="2017-01" db="EMBL/GenBank/DDBJ databases">
        <title>Complete genome of Lacinutrix venerupis DOK2-8 isolated from seawater in Dokdo.</title>
        <authorList>
            <person name="Chi W.-J."/>
            <person name="Kim J.H."/>
        </authorList>
    </citation>
    <scope>NUCLEOTIDE SEQUENCE [LARGE SCALE GENOMIC DNA]</scope>
    <source>
        <strain evidence="2 3">DOK2-8</strain>
    </source>
</reference>
<protein>
    <recommendedName>
        <fullName evidence="1">ATPase domain-containing protein</fullName>
    </recommendedName>
</protein>
<dbReference type="PANTHER" id="PTHR34704:SF1">
    <property type="entry name" value="ATPASE"/>
    <property type="match status" value="1"/>
</dbReference>
<dbReference type="SUPFAM" id="SSF52540">
    <property type="entry name" value="P-loop containing nucleoside triphosphate hydrolases"/>
    <property type="match status" value="1"/>
</dbReference>
<dbReference type="Gene3D" id="3.40.50.300">
    <property type="entry name" value="P-loop containing nucleotide triphosphate hydrolases"/>
    <property type="match status" value="2"/>
</dbReference>
<evidence type="ECO:0000259" key="1">
    <source>
        <dbReference type="Pfam" id="PF01637"/>
    </source>
</evidence>
<keyword evidence="3" id="KW-1185">Reference proteome</keyword>
<name>A0AAC9LK66_9FLAO</name>